<accession>A0A0F8VU01</accession>
<organism evidence="1">
    <name type="scientific">marine sediment metagenome</name>
    <dbReference type="NCBI Taxonomy" id="412755"/>
    <lineage>
        <taxon>unclassified sequences</taxon>
        <taxon>metagenomes</taxon>
        <taxon>ecological metagenomes</taxon>
    </lineage>
</organism>
<gene>
    <name evidence="1" type="ORF">LCGC14_3151480</name>
</gene>
<dbReference type="AlphaFoldDB" id="A0A0F8VU01"/>
<protein>
    <submittedName>
        <fullName evidence="1">Uncharacterized protein</fullName>
    </submittedName>
</protein>
<evidence type="ECO:0000313" key="1">
    <source>
        <dbReference type="EMBL" id="KKK47807.1"/>
    </source>
</evidence>
<reference evidence="1" key="1">
    <citation type="journal article" date="2015" name="Nature">
        <title>Complex archaea that bridge the gap between prokaryotes and eukaryotes.</title>
        <authorList>
            <person name="Spang A."/>
            <person name="Saw J.H."/>
            <person name="Jorgensen S.L."/>
            <person name="Zaremba-Niedzwiedzka K."/>
            <person name="Martijn J."/>
            <person name="Lind A.E."/>
            <person name="van Eijk R."/>
            <person name="Schleper C."/>
            <person name="Guy L."/>
            <person name="Ettema T.J."/>
        </authorList>
    </citation>
    <scope>NUCLEOTIDE SEQUENCE</scope>
</reference>
<dbReference type="EMBL" id="LAZR01069385">
    <property type="protein sequence ID" value="KKK47807.1"/>
    <property type="molecule type" value="Genomic_DNA"/>
</dbReference>
<sequence>EWAERYWAAHWSLPSAQQGFEMLHRGVINRAELDMLLRALDVMPFWRDRMTRIAFRRMTRVDIRRMYRVGVMDETEVYEANLELGYNERDAKRMTEYTIKQSLQTQSKFTARDIVSAYVKRMINISQARGLLTELGVRDTDISYILTTADYKKQWEFTDNQIAGIRNLYKRGMYDDNKAISELLKLNLPSEQVEVLMQQWFYDGKAKPTKTWTTAQTLSFLAEKLISTERARKELELIGYDNEHINIYLTVTE</sequence>
<comment type="caution">
    <text evidence="1">The sequence shown here is derived from an EMBL/GenBank/DDBJ whole genome shotgun (WGS) entry which is preliminary data.</text>
</comment>
<feature type="non-terminal residue" evidence="1">
    <location>
        <position position="1"/>
    </location>
</feature>
<name>A0A0F8VU01_9ZZZZ</name>
<proteinExistence type="predicted"/>